<keyword evidence="3" id="KW-1185">Reference proteome</keyword>
<feature type="compositionally biased region" description="Polar residues" evidence="1">
    <location>
        <begin position="1"/>
        <end position="11"/>
    </location>
</feature>
<protein>
    <submittedName>
        <fullName evidence="2">Uncharacterized protein</fullName>
    </submittedName>
</protein>
<sequence>MQRQFTREFNISSSNKPSKKAPSMGSGNRGGRPGHLPQVTPWKKGPQEKLPGGAISKVILGRKPQACLSGGPLALDSFPPILGLPVLGRTKYSLVAPGARQPKQNTGKPPGASRTRDSDLVAQGDGNRGKEPVPKRQDTTGGFGYSELQLQVQRLHQALERVMAPGSAEWRRLHHLTLLQRWGFWDQPGHERLHELHDSQRNQGKLGL</sequence>
<name>A0A6B0SB35_9CETA</name>
<gene>
    <name evidence="2" type="ORF">E5288_WYG008311</name>
</gene>
<dbReference type="AlphaFoldDB" id="A0A6B0SB35"/>
<proteinExistence type="predicted"/>
<feature type="compositionally biased region" description="Basic and acidic residues" evidence="1">
    <location>
        <begin position="127"/>
        <end position="138"/>
    </location>
</feature>
<feature type="region of interest" description="Disordered" evidence="1">
    <location>
        <begin position="95"/>
        <end position="142"/>
    </location>
</feature>
<evidence type="ECO:0000313" key="2">
    <source>
        <dbReference type="EMBL" id="MXQ99190.1"/>
    </source>
</evidence>
<feature type="region of interest" description="Disordered" evidence="1">
    <location>
        <begin position="1"/>
        <end position="56"/>
    </location>
</feature>
<comment type="caution">
    <text evidence="2">The sequence shown here is derived from an EMBL/GenBank/DDBJ whole genome shotgun (WGS) entry which is preliminary data.</text>
</comment>
<feature type="compositionally biased region" description="Low complexity" evidence="1">
    <location>
        <begin position="12"/>
        <end position="23"/>
    </location>
</feature>
<organism evidence="2 3">
    <name type="scientific">Bos mutus</name>
    <name type="common">wild yak</name>
    <dbReference type="NCBI Taxonomy" id="72004"/>
    <lineage>
        <taxon>Eukaryota</taxon>
        <taxon>Metazoa</taxon>
        <taxon>Chordata</taxon>
        <taxon>Craniata</taxon>
        <taxon>Vertebrata</taxon>
        <taxon>Euteleostomi</taxon>
        <taxon>Mammalia</taxon>
        <taxon>Eutheria</taxon>
        <taxon>Laurasiatheria</taxon>
        <taxon>Artiodactyla</taxon>
        <taxon>Ruminantia</taxon>
        <taxon>Pecora</taxon>
        <taxon>Bovidae</taxon>
        <taxon>Bovinae</taxon>
        <taxon>Bos</taxon>
    </lineage>
</organism>
<dbReference type="Pfam" id="PF15483">
    <property type="entry name" value="DUF4641"/>
    <property type="match status" value="1"/>
</dbReference>
<evidence type="ECO:0000256" key="1">
    <source>
        <dbReference type="SAM" id="MobiDB-lite"/>
    </source>
</evidence>
<dbReference type="PANTHER" id="PTHR31866:SF1">
    <property type="entry name" value="GENE 4779-RELATED"/>
    <property type="match status" value="1"/>
</dbReference>
<dbReference type="InterPro" id="IPR027822">
    <property type="entry name" value="DUF4641"/>
</dbReference>
<reference evidence="2" key="1">
    <citation type="submission" date="2019-10" db="EMBL/GenBank/DDBJ databases">
        <title>The sequence and de novo assembly of the wild yak genome.</title>
        <authorList>
            <person name="Liu Y."/>
        </authorList>
    </citation>
    <scope>NUCLEOTIDE SEQUENCE [LARGE SCALE GENOMIC DNA]</scope>
    <source>
        <strain evidence="2">WY2019</strain>
    </source>
</reference>
<dbReference type="PANTHER" id="PTHR31866">
    <property type="entry name" value="GENE 4779-RELATED"/>
    <property type="match status" value="1"/>
</dbReference>
<dbReference type="EMBL" id="VBQZ03000370">
    <property type="protein sequence ID" value="MXQ99190.1"/>
    <property type="molecule type" value="Genomic_DNA"/>
</dbReference>
<evidence type="ECO:0000313" key="3">
    <source>
        <dbReference type="Proteomes" id="UP000322234"/>
    </source>
</evidence>
<accession>A0A6B0SB35</accession>
<dbReference type="Proteomes" id="UP000322234">
    <property type="component" value="Unassembled WGS sequence"/>
</dbReference>